<proteinExistence type="predicted"/>
<organism evidence="3 4">
    <name type="scientific">Colletotrichum incanum</name>
    <name type="common">Soybean anthracnose fungus</name>
    <dbReference type="NCBI Taxonomy" id="1573173"/>
    <lineage>
        <taxon>Eukaryota</taxon>
        <taxon>Fungi</taxon>
        <taxon>Dikarya</taxon>
        <taxon>Ascomycota</taxon>
        <taxon>Pezizomycotina</taxon>
        <taxon>Sordariomycetes</taxon>
        <taxon>Hypocreomycetidae</taxon>
        <taxon>Glomerellales</taxon>
        <taxon>Glomerellaceae</taxon>
        <taxon>Colletotrichum</taxon>
        <taxon>Colletotrichum spaethianum species complex</taxon>
    </lineage>
</organism>
<evidence type="ECO:0000256" key="1">
    <source>
        <dbReference type="SAM" id="MobiDB-lite"/>
    </source>
</evidence>
<accession>A0A167CVS8</accession>
<feature type="transmembrane region" description="Helical" evidence="2">
    <location>
        <begin position="90"/>
        <end position="110"/>
    </location>
</feature>
<keyword evidence="2" id="KW-0812">Transmembrane</keyword>
<name>A0A167CVS8_COLIC</name>
<keyword evidence="2" id="KW-1133">Transmembrane helix</keyword>
<feature type="region of interest" description="Disordered" evidence="1">
    <location>
        <begin position="19"/>
        <end position="45"/>
    </location>
</feature>
<comment type="caution">
    <text evidence="3">The sequence shown here is derived from an EMBL/GenBank/DDBJ whole genome shotgun (WGS) entry which is preliminary data.</text>
</comment>
<dbReference type="STRING" id="1573173.A0A167CVS8"/>
<gene>
    <name evidence="3" type="ORF">CI238_09321</name>
</gene>
<dbReference type="EMBL" id="LFIW01001216">
    <property type="protein sequence ID" value="KZL83086.1"/>
    <property type="molecule type" value="Genomic_DNA"/>
</dbReference>
<protein>
    <submittedName>
        <fullName evidence="3">Uncharacterized protein</fullName>
    </submittedName>
</protein>
<evidence type="ECO:0000313" key="3">
    <source>
        <dbReference type="EMBL" id="KZL83086.1"/>
    </source>
</evidence>
<reference evidence="3 4" key="1">
    <citation type="submission" date="2015-06" db="EMBL/GenBank/DDBJ databases">
        <title>Survival trade-offs in plant roots during colonization by closely related pathogenic and mutualistic fungi.</title>
        <authorList>
            <person name="Hacquard S."/>
            <person name="Kracher B."/>
            <person name="Hiruma K."/>
            <person name="Weinman A."/>
            <person name="Muench P."/>
            <person name="Garrido Oter R."/>
            <person name="Ver Loren van Themaat E."/>
            <person name="Dallerey J.-F."/>
            <person name="Damm U."/>
            <person name="Henrissat B."/>
            <person name="Lespinet O."/>
            <person name="Thon M."/>
            <person name="Kemen E."/>
            <person name="McHardy A.C."/>
            <person name="Schulze-Lefert P."/>
            <person name="O'Connell R.J."/>
        </authorList>
    </citation>
    <scope>NUCLEOTIDE SEQUENCE [LARGE SCALE GENOMIC DNA]</scope>
    <source>
        <strain evidence="3 4">MAFF 238704</strain>
    </source>
</reference>
<sequence>MRYNVFFILYSAADLTTKTVHSAPRQSSSPQPPKAGNDPHTPPIAMSRDSLAAFRKSPSSDDLAAIAEKHLEHDLRDSDRDLLKNAASKVSRHAAIGSAVGLGLGFFLAFRLRRARADMFAAFRATEKPTHVQFASGRTEPIPDVTDKMAPTKLGDIAAYSLLGVGSLFLGGELGFFSGTASAARTISKDPESRARIENAFRKFRAEALRREADRLDGGEKILDKIF</sequence>
<evidence type="ECO:0000313" key="4">
    <source>
        <dbReference type="Proteomes" id="UP000076584"/>
    </source>
</evidence>
<dbReference type="Proteomes" id="UP000076584">
    <property type="component" value="Unassembled WGS sequence"/>
</dbReference>
<keyword evidence="2" id="KW-0472">Membrane</keyword>
<keyword evidence="4" id="KW-1185">Reference proteome</keyword>
<dbReference type="AlphaFoldDB" id="A0A167CVS8"/>
<evidence type="ECO:0000256" key="2">
    <source>
        <dbReference type="SAM" id="Phobius"/>
    </source>
</evidence>